<keyword evidence="1" id="KW-0732">Signal</keyword>
<organism evidence="3 4">
    <name type="scientific">Rivibacter subsaxonicus</name>
    <dbReference type="NCBI Taxonomy" id="457575"/>
    <lineage>
        <taxon>Bacteria</taxon>
        <taxon>Pseudomonadati</taxon>
        <taxon>Pseudomonadota</taxon>
        <taxon>Betaproteobacteria</taxon>
        <taxon>Burkholderiales</taxon>
        <taxon>Rivibacter</taxon>
    </lineage>
</organism>
<feature type="domain" description="Glucose/Sorbosone dehydrogenase" evidence="2">
    <location>
        <begin position="42"/>
        <end position="378"/>
    </location>
</feature>
<dbReference type="Pfam" id="PF07995">
    <property type="entry name" value="GSDH"/>
    <property type="match status" value="1"/>
</dbReference>
<dbReference type="PANTHER" id="PTHR19328:SF75">
    <property type="entry name" value="ALDOSE SUGAR DEHYDROGENASE YLII"/>
    <property type="match status" value="1"/>
</dbReference>
<dbReference type="EMBL" id="SHKP01000004">
    <property type="protein sequence ID" value="RZU02520.1"/>
    <property type="molecule type" value="Genomic_DNA"/>
</dbReference>
<evidence type="ECO:0000313" key="4">
    <source>
        <dbReference type="Proteomes" id="UP000293671"/>
    </source>
</evidence>
<gene>
    <name evidence="3" type="ORF">EV670_0546</name>
</gene>
<feature type="chain" id="PRO_5020252553" evidence="1">
    <location>
        <begin position="22"/>
        <end position="383"/>
    </location>
</feature>
<dbReference type="InterPro" id="IPR012938">
    <property type="entry name" value="Glc/Sorbosone_DH"/>
</dbReference>
<dbReference type="Proteomes" id="UP000293671">
    <property type="component" value="Unassembled WGS sequence"/>
</dbReference>
<reference evidence="3 4" key="1">
    <citation type="submission" date="2019-02" db="EMBL/GenBank/DDBJ databases">
        <title>Genomic Encyclopedia of Type Strains, Phase IV (KMG-IV): sequencing the most valuable type-strain genomes for metagenomic binning, comparative biology and taxonomic classification.</title>
        <authorList>
            <person name="Goeker M."/>
        </authorList>
    </citation>
    <scope>NUCLEOTIDE SEQUENCE [LARGE SCALE GENOMIC DNA]</scope>
    <source>
        <strain evidence="3 4">DSM 19570</strain>
    </source>
</reference>
<proteinExistence type="predicted"/>
<dbReference type="PANTHER" id="PTHR19328">
    <property type="entry name" value="HEDGEHOG-INTERACTING PROTEIN"/>
    <property type="match status" value="1"/>
</dbReference>
<sequence length="383" mass="40862">MIQRRHLLLATPALLARPAGAQNMAAATAEGRIVTTPLARGLANPWAVAVLPEGRLLVTERPGRMRIVAADGTLSAPLRGLPPVVVRGQGGLLDVVLAPDFASSGLVFWSYAEAAADGGGANSTAVARGRLDVAGLALNEVRVIFRQRPKFDSGAHFGCRLVFDREGRLFVTLGDRFVRSEDAQLLDNDHGKVLRISPDGGVPDGNPFVGKAGAQPELWSFGHRNVQGAALHPVTGELWTHEHGPQGGDELNVDLAGRNYGWPLITWGRQYVTGLKIGEGSTRADIEPAVQTWVPSIAPSGMAFLAGKRYGAPPTGANASVFIGALKAQALVRLDLDGRRVLRETRYPVGARVRDVRQAPDGHLLLLTDDGNDGRVLRVDRLD</sequence>
<evidence type="ECO:0000259" key="2">
    <source>
        <dbReference type="Pfam" id="PF07995"/>
    </source>
</evidence>
<evidence type="ECO:0000313" key="3">
    <source>
        <dbReference type="EMBL" id="RZU02520.1"/>
    </source>
</evidence>
<keyword evidence="4" id="KW-1185">Reference proteome</keyword>
<dbReference type="RefSeq" id="WP_207224985.1">
    <property type="nucleotide sequence ID" value="NZ_SHKP01000004.1"/>
</dbReference>
<dbReference type="SUPFAM" id="SSF50952">
    <property type="entry name" value="Soluble quinoprotein glucose dehydrogenase"/>
    <property type="match status" value="1"/>
</dbReference>
<dbReference type="InterPro" id="IPR011041">
    <property type="entry name" value="Quinoprot_gluc/sorb_DH_b-prop"/>
</dbReference>
<protein>
    <submittedName>
        <fullName evidence="3">Glucose/arabinose dehydrogenase</fullName>
    </submittedName>
</protein>
<accession>A0A4Q7W0A9</accession>
<comment type="caution">
    <text evidence="3">The sequence shown here is derived from an EMBL/GenBank/DDBJ whole genome shotgun (WGS) entry which is preliminary data.</text>
</comment>
<feature type="signal peptide" evidence="1">
    <location>
        <begin position="1"/>
        <end position="21"/>
    </location>
</feature>
<dbReference type="InterPro" id="IPR011042">
    <property type="entry name" value="6-blade_b-propeller_TolB-like"/>
</dbReference>
<dbReference type="AlphaFoldDB" id="A0A4Q7W0A9"/>
<evidence type="ECO:0000256" key="1">
    <source>
        <dbReference type="SAM" id="SignalP"/>
    </source>
</evidence>
<name>A0A4Q7W0A9_9BURK</name>
<dbReference type="Gene3D" id="2.120.10.30">
    <property type="entry name" value="TolB, C-terminal domain"/>
    <property type="match status" value="1"/>
</dbReference>